<dbReference type="GO" id="GO:0007165">
    <property type="term" value="P:signal transduction"/>
    <property type="evidence" value="ECO:0007669"/>
    <property type="project" value="InterPro"/>
</dbReference>
<dbReference type="InterPro" id="IPR002545">
    <property type="entry name" value="CheW-lke_dom"/>
</dbReference>
<evidence type="ECO:0000313" key="3">
    <source>
        <dbReference type="Proteomes" id="UP000002601"/>
    </source>
</evidence>
<dbReference type="STRING" id="526222.Desal_1289"/>
<name>C6C1V5_MARSD</name>
<evidence type="ECO:0000313" key="2">
    <source>
        <dbReference type="EMBL" id="ACS79351.1"/>
    </source>
</evidence>
<protein>
    <submittedName>
        <fullName evidence="2">CheW protein</fullName>
    </submittedName>
</protein>
<dbReference type="InterPro" id="IPR036061">
    <property type="entry name" value="CheW-like_dom_sf"/>
</dbReference>
<feature type="domain" description="CheW-like" evidence="1">
    <location>
        <begin position="42"/>
        <end position="178"/>
    </location>
</feature>
<dbReference type="Gene3D" id="2.40.50.180">
    <property type="entry name" value="CheA-289, Domain 4"/>
    <property type="match status" value="1"/>
</dbReference>
<dbReference type="SUPFAM" id="SSF50341">
    <property type="entry name" value="CheW-like"/>
    <property type="match status" value="1"/>
</dbReference>
<dbReference type="PROSITE" id="PS50851">
    <property type="entry name" value="CHEW"/>
    <property type="match status" value="1"/>
</dbReference>
<dbReference type="KEGG" id="dsa:Desal_1289"/>
<dbReference type="eggNOG" id="COG0835">
    <property type="taxonomic scope" value="Bacteria"/>
</dbReference>
<dbReference type="EMBL" id="CP001649">
    <property type="protein sequence ID" value="ACS79351.1"/>
    <property type="molecule type" value="Genomic_DNA"/>
</dbReference>
<dbReference type="GO" id="GO:0005829">
    <property type="term" value="C:cytosol"/>
    <property type="evidence" value="ECO:0007669"/>
    <property type="project" value="TreeGrafter"/>
</dbReference>
<dbReference type="HOGENOM" id="CLU_048995_4_0_7"/>
<dbReference type="Proteomes" id="UP000002601">
    <property type="component" value="Chromosome"/>
</dbReference>
<dbReference type="RefSeq" id="WP_015851169.1">
    <property type="nucleotide sequence ID" value="NC_012881.1"/>
</dbReference>
<dbReference type="OrthoDB" id="9790406at2"/>
<proteinExistence type="predicted"/>
<dbReference type="Gene3D" id="2.30.30.40">
    <property type="entry name" value="SH3 Domains"/>
    <property type="match status" value="1"/>
</dbReference>
<gene>
    <name evidence="2" type="ordered locus">Desal_1289</name>
</gene>
<keyword evidence="3" id="KW-1185">Reference proteome</keyword>
<accession>C6C1V5</accession>
<evidence type="ECO:0000259" key="1">
    <source>
        <dbReference type="PROSITE" id="PS50851"/>
    </source>
</evidence>
<dbReference type="GO" id="GO:0006935">
    <property type="term" value="P:chemotaxis"/>
    <property type="evidence" value="ECO:0007669"/>
    <property type="project" value="InterPro"/>
</dbReference>
<dbReference type="SMART" id="SM00260">
    <property type="entry name" value="CheW"/>
    <property type="match status" value="1"/>
</dbReference>
<dbReference type="Pfam" id="PF01584">
    <property type="entry name" value="CheW"/>
    <property type="match status" value="1"/>
</dbReference>
<dbReference type="PANTHER" id="PTHR22617">
    <property type="entry name" value="CHEMOTAXIS SENSOR HISTIDINE KINASE-RELATED"/>
    <property type="match status" value="1"/>
</dbReference>
<reference evidence="2 3" key="1">
    <citation type="submission" date="2009-06" db="EMBL/GenBank/DDBJ databases">
        <title>Complete sequence of Desulfovibrio salexigens DSM 2638.</title>
        <authorList>
            <consortium name="US DOE Joint Genome Institute"/>
            <person name="Lucas S."/>
            <person name="Copeland A."/>
            <person name="Lapidus A."/>
            <person name="Glavina del Rio T."/>
            <person name="Tice H."/>
            <person name="Bruce D."/>
            <person name="Goodwin L."/>
            <person name="Pitluck S."/>
            <person name="Munk A.C."/>
            <person name="Brettin T."/>
            <person name="Detter J.C."/>
            <person name="Han C."/>
            <person name="Tapia R."/>
            <person name="Larimer F."/>
            <person name="Land M."/>
            <person name="Hauser L."/>
            <person name="Kyrpides N."/>
            <person name="Anderson I."/>
            <person name="Wall J.D."/>
            <person name="Arkin A.P."/>
            <person name="Dehal P."/>
            <person name="Chivian D."/>
            <person name="Giles B."/>
            <person name="Hazen T.C."/>
        </authorList>
    </citation>
    <scope>NUCLEOTIDE SEQUENCE [LARGE SCALE GENOMIC DNA]</scope>
    <source>
        <strain evidence="3">ATCC 14822 / DSM 2638 / NCIMB 8403 / VKM B-1763</strain>
    </source>
</reference>
<dbReference type="PANTHER" id="PTHR22617:SF23">
    <property type="entry name" value="CHEMOTAXIS PROTEIN CHEW"/>
    <property type="match status" value="1"/>
</dbReference>
<dbReference type="InterPro" id="IPR039315">
    <property type="entry name" value="CheW"/>
</dbReference>
<dbReference type="AlphaFoldDB" id="C6C1V5"/>
<organism evidence="2 3">
    <name type="scientific">Maridesulfovibrio salexigens (strain ATCC 14822 / DSM 2638 / NCIMB 8403 / VKM B-1763)</name>
    <name type="common">Desulfovibrio salexigens</name>
    <dbReference type="NCBI Taxonomy" id="526222"/>
    <lineage>
        <taxon>Bacteria</taxon>
        <taxon>Pseudomonadati</taxon>
        <taxon>Thermodesulfobacteriota</taxon>
        <taxon>Desulfovibrionia</taxon>
        <taxon>Desulfovibrionales</taxon>
        <taxon>Desulfovibrionaceae</taxon>
        <taxon>Maridesulfovibrio</taxon>
    </lineage>
</organism>
<sequence>METNTLDYFKRESDRELLRKRAEKLALKISAETNEEEQKSGAREYVFFRMGSNAYGLETSVVKEVMIPEDIVSVPCTPDFHLGVMSVRGHLWAVVDLCVFLGTGDKLDSEKPGVVLLADEDMEFCIAVDEVLGVMPVADADIKSLPDGENLLTGFSIGLTEDRRTILNGYALLREESFIINEFVGGSRHGLS</sequence>